<dbReference type="AlphaFoldDB" id="A0AAU9DFN4"/>
<feature type="transmembrane region" description="Helical" evidence="1">
    <location>
        <begin position="992"/>
        <end position="1015"/>
    </location>
</feature>
<dbReference type="Gene3D" id="3.30.70.1320">
    <property type="entry name" value="Multidrug efflux transporter AcrB pore domain like"/>
    <property type="match status" value="1"/>
</dbReference>
<feature type="transmembrane region" description="Helical" evidence="1">
    <location>
        <begin position="334"/>
        <end position="353"/>
    </location>
</feature>
<keyword evidence="3" id="KW-0614">Plasmid</keyword>
<geneLocation type="plasmid" evidence="3 4">
    <name>pFA2</name>
</geneLocation>
<evidence type="ECO:0000313" key="4">
    <source>
        <dbReference type="Proteomes" id="UP001348817"/>
    </source>
</evidence>
<dbReference type="Gene3D" id="3.30.70.1440">
    <property type="entry name" value="Multidrug efflux transporter AcrB pore domain"/>
    <property type="match status" value="1"/>
</dbReference>
<dbReference type="SUPFAM" id="SSF82866">
    <property type="entry name" value="Multidrug efflux transporter AcrB transmembrane domain"/>
    <property type="match status" value="2"/>
</dbReference>
<keyword evidence="1" id="KW-0472">Membrane</keyword>
<evidence type="ECO:0000259" key="2">
    <source>
        <dbReference type="PROSITE" id="PS50156"/>
    </source>
</evidence>
<accession>A0AAU9DFN4</accession>
<feature type="transmembrane region" description="Helical" evidence="1">
    <location>
        <begin position="360"/>
        <end position="380"/>
    </location>
</feature>
<dbReference type="GO" id="GO:0005886">
    <property type="term" value="C:plasma membrane"/>
    <property type="evidence" value="ECO:0007669"/>
    <property type="project" value="TreeGrafter"/>
</dbReference>
<feature type="transmembrane region" description="Helical" evidence="1">
    <location>
        <begin position="386"/>
        <end position="411"/>
    </location>
</feature>
<name>A0AAU9DFN4_9BACT</name>
<feature type="transmembrane region" description="Helical" evidence="1">
    <location>
        <begin position="457"/>
        <end position="482"/>
    </location>
</feature>
<proteinExistence type="predicted"/>
<evidence type="ECO:0000313" key="3">
    <source>
        <dbReference type="EMBL" id="BDD11951.1"/>
    </source>
</evidence>
<dbReference type="PANTHER" id="PTHR32063:SF0">
    <property type="entry name" value="SWARMING MOTILITY PROTEIN SWRC"/>
    <property type="match status" value="1"/>
</dbReference>
<sequence length="1046" mass="114668">MDIVKLSIKRPTLVFVVFTVLTLGGYLGFKLLSYELLPKFSPPVVTITTVYPGADPAEVESSLTKEIEDIVASTESIDKINSQSMESFSLVQIEFEDGVDIDDLEQKVQRKITGGLSKLPDDAEIPTVQKFDIDDLPIIKLGALTNLRPTDAFDWVENKLKPELSRVEGVAKVSLIGGTEREIQVNVDRKKIDSYGLSLPSVVKAIETANTDIPAGKIKSAGNQTLLRVPGKIRELVTLRELVVAYKNDGTSIRLKDIAEVVDTEKDAETLARANGSNTMMLQISKQSDANAVAVSAEVMKTLTQLKAEKHDIGFDYLILQDSSEFTLDAANGVFEDLIAAIVLVGIIMFVFLQSVRNSFIIMFVVPVSLVITLGAMYMLDYTFNLMSLLGLTLAVGTLVDDAIVVIENIYRHMDMGKSSWKAAYEGTKEVALTIFATTLSLIVVFLPITFTDGLVANLLTQFCMVMAVSVMVSTFVALTIVPCMAARFARIEQFKEGSLAKKLADRFEKMVDISAEWITNILAWSLNHKFVTLAFTGLLFFGSFTLIGMGLIGSNFFVSGDRGEFLIELELPKESTVEQANQVIIRAERLMKEEPVVESIFSTVGTTTSSQEGQNTAYKAELNIKLIDKLNRDITTKVFARKAKAKLQENLVGTKIKPVNISILGMAERAPLEVILMGDNYDELMTTALKVQDSVRSVQGTVEVELSVEDGNPETLIKIDRAHMAEYNLSLAEVGQAVRWAFEGNDDQEFYDNGYEYDINIRLDAFDRKNIEDVSNLKIVNREGTAIYLSQIAEITRGSGPTKLERTDRASSISIKAQGIGRPTGDMGKEIISKVESIDIPSSVSVDYGGDIAQQEEGFGDLGIALLASIILVYLIMVALYDSFAYPLVVLFTIPLAVIGALLALALAKDTLSLFSGLGMIMLIGMVAKNAILVVDFALQLRQEGHPLREALLTATKLRFRPILMTNISMIIGLMPIALATGAASEWKTGLAWSLIGGLSSSMFLSMIIVPIAYELMERLMGLFGKKDENPAEENNLIDTELESV</sequence>
<dbReference type="PANTHER" id="PTHR32063">
    <property type="match status" value="1"/>
</dbReference>
<organism evidence="3 4">
    <name type="scientific">Fulvitalea axinellae</name>
    <dbReference type="NCBI Taxonomy" id="1182444"/>
    <lineage>
        <taxon>Bacteria</taxon>
        <taxon>Pseudomonadati</taxon>
        <taxon>Bacteroidota</taxon>
        <taxon>Cytophagia</taxon>
        <taxon>Cytophagales</taxon>
        <taxon>Persicobacteraceae</taxon>
        <taxon>Fulvitalea</taxon>
    </lineage>
</organism>
<dbReference type="SUPFAM" id="SSF82714">
    <property type="entry name" value="Multidrug efflux transporter AcrB TolC docking domain, DN and DC subdomains"/>
    <property type="match status" value="2"/>
</dbReference>
<feature type="transmembrane region" description="Helical" evidence="1">
    <location>
        <begin position="889"/>
        <end position="909"/>
    </location>
</feature>
<dbReference type="Pfam" id="PF00873">
    <property type="entry name" value="ACR_tran"/>
    <property type="match status" value="1"/>
</dbReference>
<feature type="transmembrane region" description="Helical" evidence="1">
    <location>
        <begin position="915"/>
        <end position="940"/>
    </location>
</feature>
<feature type="transmembrane region" description="Helical" evidence="1">
    <location>
        <begin position="531"/>
        <end position="553"/>
    </location>
</feature>
<dbReference type="Gene3D" id="3.30.2090.10">
    <property type="entry name" value="Multidrug efflux transporter AcrB TolC docking domain, DN and DC subdomains"/>
    <property type="match status" value="2"/>
</dbReference>
<evidence type="ECO:0000256" key="1">
    <source>
        <dbReference type="SAM" id="Phobius"/>
    </source>
</evidence>
<dbReference type="InterPro" id="IPR027463">
    <property type="entry name" value="AcrB_DN_DC_subdom"/>
</dbReference>
<feature type="domain" description="SSD" evidence="2">
    <location>
        <begin position="363"/>
        <end position="488"/>
    </location>
</feature>
<dbReference type="GO" id="GO:0042910">
    <property type="term" value="F:xenobiotic transmembrane transporter activity"/>
    <property type="evidence" value="ECO:0007669"/>
    <property type="project" value="TreeGrafter"/>
</dbReference>
<dbReference type="SUPFAM" id="SSF82693">
    <property type="entry name" value="Multidrug efflux transporter AcrB pore domain, PN1, PN2, PC1 and PC2 subdomains"/>
    <property type="match status" value="3"/>
</dbReference>
<dbReference type="Proteomes" id="UP001348817">
    <property type="component" value="Plasmid pFA2"/>
</dbReference>
<feature type="transmembrane region" description="Helical" evidence="1">
    <location>
        <begin position="863"/>
        <end position="882"/>
    </location>
</feature>
<dbReference type="PROSITE" id="PS50156">
    <property type="entry name" value="SSD"/>
    <property type="match status" value="1"/>
</dbReference>
<reference evidence="3 4" key="1">
    <citation type="submission" date="2021-12" db="EMBL/GenBank/DDBJ databases">
        <title>Genome sequencing of bacteria with rrn-lacking chromosome and rrn-plasmid.</title>
        <authorList>
            <person name="Anda M."/>
            <person name="Iwasaki W."/>
        </authorList>
    </citation>
    <scope>NUCLEOTIDE SEQUENCE [LARGE SCALE GENOMIC DNA]</scope>
    <source>
        <strain evidence="3 4">DSM 100852</strain>
        <plasmid evidence="3 4">pFA2</plasmid>
    </source>
</reference>
<feature type="transmembrane region" description="Helical" evidence="1">
    <location>
        <begin position="961"/>
        <end position="980"/>
    </location>
</feature>
<dbReference type="InterPro" id="IPR001036">
    <property type="entry name" value="Acrflvin-R"/>
</dbReference>
<keyword evidence="1" id="KW-1133">Transmembrane helix</keyword>
<feature type="transmembrane region" description="Helical" evidence="1">
    <location>
        <begin position="12"/>
        <end position="29"/>
    </location>
</feature>
<dbReference type="Gene3D" id="1.20.1640.10">
    <property type="entry name" value="Multidrug efflux transporter AcrB transmembrane domain"/>
    <property type="match status" value="2"/>
</dbReference>
<dbReference type="KEGG" id="fax:FUAX_43830"/>
<keyword evidence="1" id="KW-0812">Transmembrane</keyword>
<dbReference type="RefSeq" id="WP_338395104.1">
    <property type="nucleotide sequence ID" value="NZ_AP025316.1"/>
</dbReference>
<dbReference type="Gene3D" id="3.30.70.1430">
    <property type="entry name" value="Multidrug efflux transporter AcrB pore domain"/>
    <property type="match status" value="2"/>
</dbReference>
<feature type="transmembrane region" description="Helical" evidence="1">
    <location>
        <begin position="431"/>
        <end position="451"/>
    </location>
</feature>
<dbReference type="InterPro" id="IPR000731">
    <property type="entry name" value="SSD"/>
</dbReference>
<protein>
    <submittedName>
        <fullName evidence="3">Multidrug ABC transporter</fullName>
    </submittedName>
</protein>
<dbReference type="EMBL" id="AP025316">
    <property type="protein sequence ID" value="BDD11951.1"/>
    <property type="molecule type" value="Genomic_DNA"/>
</dbReference>
<gene>
    <name evidence="3" type="ORF">FUAX_43830</name>
</gene>
<dbReference type="PRINTS" id="PR00702">
    <property type="entry name" value="ACRIFLAVINRP"/>
</dbReference>
<keyword evidence="4" id="KW-1185">Reference proteome</keyword>